<protein>
    <submittedName>
        <fullName evidence="6">Hydrogen peroxide-inducible genes activator</fullName>
    </submittedName>
</protein>
<feature type="domain" description="HTH lysR-type" evidence="5">
    <location>
        <begin position="5"/>
        <end position="62"/>
    </location>
</feature>
<dbReference type="Pfam" id="PF00126">
    <property type="entry name" value="HTH_1"/>
    <property type="match status" value="1"/>
</dbReference>
<organism evidence="6 7">
    <name type="scientific">Kiloniella laminariae</name>
    <dbReference type="NCBI Taxonomy" id="454162"/>
    <lineage>
        <taxon>Bacteria</taxon>
        <taxon>Pseudomonadati</taxon>
        <taxon>Pseudomonadota</taxon>
        <taxon>Alphaproteobacteria</taxon>
        <taxon>Rhodospirillales</taxon>
        <taxon>Kiloniellaceae</taxon>
        <taxon>Kiloniella</taxon>
    </lineage>
</organism>
<evidence type="ECO:0000313" key="7">
    <source>
        <dbReference type="Proteomes" id="UP001069802"/>
    </source>
</evidence>
<evidence type="ECO:0000256" key="3">
    <source>
        <dbReference type="ARBA" id="ARBA00023125"/>
    </source>
</evidence>
<evidence type="ECO:0000259" key="5">
    <source>
        <dbReference type="PROSITE" id="PS50931"/>
    </source>
</evidence>
<comment type="similarity">
    <text evidence="1">Belongs to the LysR transcriptional regulatory family.</text>
</comment>
<dbReference type="PANTHER" id="PTHR30346:SF10">
    <property type="entry name" value="TRANSCRIPTIONAL REGULATOR OF OXIDATIVE STRESS OXYR"/>
    <property type="match status" value="1"/>
</dbReference>
<evidence type="ECO:0000256" key="4">
    <source>
        <dbReference type="ARBA" id="ARBA00023163"/>
    </source>
</evidence>
<dbReference type="CDD" id="cd08411">
    <property type="entry name" value="PBP2_OxyR"/>
    <property type="match status" value="1"/>
</dbReference>
<keyword evidence="3" id="KW-0238">DNA-binding</keyword>
<dbReference type="PANTHER" id="PTHR30346">
    <property type="entry name" value="TRANSCRIPTIONAL DUAL REGULATOR HCAR-RELATED"/>
    <property type="match status" value="1"/>
</dbReference>
<evidence type="ECO:0000313" key="6">
    <source>
        <dbReference type="EMBL" id="MCZ4282581.1"/>
    </source>
</evidence>
<name>A0ABT4LN86_9PROT</name>
<dbReference type="Pfam" id="PF03466">
    <property type="entry name" value="LysR_substrate"/>
    <property type="match status" value="1"/>
</dbReference>
<comment type="caution">
    <text evidence="6">The sequence shown here is derived from an EMBL/GenBank/DDBJ whole genome shotgun (WGS) entry which is preliminary data.</text>
</comment>
<dbReference type="InterPro" id="IPR036388">
    <property type="entry name" value="WH-like_DNA-bd_sf"/>
</dbReference>
<dbReference type="SUPFAM" id="SSF53850">
    <property type="entry name" value="Periplasmic binding protein-like II"/>
    <property type="match status" value="1"/>
</dbReference>
<evidence type="ECO:0000256" key="2">
    <source>
        <dbReference type="ARBA" id="ARBA00023015"/>
    </source>
</evidence>
<dbReference type="InterPro" id="IPR036390">
    <property type="entry name" value="WH_DNA-bd_sf"/>
</dbReference>
<keyword evidence="2" id="KW-0805">Transcription regulation</keyword>
<keyword evidence="7" id="KW-1185">Reference proteome</keyword>
<proteinExistence type="inferred from homology"/>
<dbReference type="SUPFAM" id="SSF46785">
    <property type="entry name" value="Winged helix' DNA-binding domain"/>
    <property type="match status" value="1"/>
</dbReference>
<evidence type="ECO:0000256" key="1">
    <source>
        <dbReference type="ARBA" id="ARBA00009437"/>
    </source>
</evidence>
<keyword evidence="4" id="KW-0804">Transcription</keyword>
<dbReference type="InterPro" id="IPR000847">
    <property type="entry name" value="LysR_HTH_N"/>
</dbReference>
<dbReference type="Gene3D" id="1.10.10.10">
    <property type="entry name" value="Winged helix-like DNA-binding domain superfamily/Winged helix DNA-binding domain"/>
    <property type="match status" value="1"/>
</dbReference>
<reference evidence="6" key="1">
    <citation type="submission" date="2022-12" db="EMBL/GenBank/DDBJ databases">
        <title>Bacterial isolates from different developmental stages of Nematostella vectensis.</title>
        <authorList>
            <person name="Fraune S."/>
        </authorList>
    </citation>
    <scope>NUCLEOTIDE SEQUENCE</scope>
    <source>
        <strain evidence="6">G21630-S1</strain>
    </source>
</reference>
<dbReference type="PROSITE" id="PS50931">
    <property type="entry name" value="HTH_LYSR"/>
    <property type="match status" value="1"/>
</dbReference>
<accession>A0ABT4LN86</accession>
<dbReference type="Proteomes" id="UP001069802">
    <property type="component" value="Unassembled WGS sequence"/>
</dbReference>
<dbReference type="RefSeq" id="WP_269424727.1">
    <property type="nucleotide sequence ID" value="NZ_JAPWGY010000008.1"/>
</dbReference>
<sequence length="296" mass="32837">MKQLPSLKQLQYLTALAETLHFAQAAERCNVTPSTFSAGIRDLENVLGVAVAERTKRTVFVTPIGLEIAERARRLLRDAEDVMKLASTQKEPMTGDMKLGAIPTVGPFILPKILPVIGERYPKLRLYLREEQTAVLLSRLRDGDLDVALIALPYSTENLTVRVLFDDAFQLACHAEHPLSGNETITDDDLINQPLFLLEEGHCLRSHALEACSLNNSPVRVQFDATSLQTLVQMVASGIGVTLLPQMAVDAGMSPTQDIRLIPLQRRTSRQIGLVWRASSPRVTEFELLAELFRNS</sequence>
<dbReference type="Gene3D" id="3.40.190.10">
    <property type="entry name" value="Periplasmic binding protein-like II"/>
    <property type="match status" value="2"/>
</dbReference>
<dbReference type="EMBL" id="JAPWGY010000008">
    <property type="protein sequence ID" value="MCZ4282581.1"/>
    <property type="molecule type" value="Genomic_DNA"/>
</dbReference>
<dbReference type="InterPro" id="IPR005119">
    <property type="entry name" value="LysR_subst-bd"/>
</dbReference>
<gene>
    <name evidence="6" type="ORF">O4H49_17465</name>
</gene>